<keyword evidence="11" id="KW-1185">Reference proteome</keyword>
<keyword evidence="6 8" id="KW-1133">Transmembrane helix</keyword>
<dbReference type="OrthoDB" id="9808602at2"/>
<evidence type="ECO:0000256" key="8">
    <source>
        <dbReference type="SAM" id="Phobius"/>
    </source>
</evidence>
<proteinExistence type="inferred from homology"/>
<protein>
    <submittedName>
        <fullName evidence="10">Sugar transferase</fullName>
    </submittedName>
</protein>
<dbReference type="GO" id="GO:0005886">
    <property type="term" value="C:plasma membrane"/>
    <property type="evidence" value="ECO:0007669"/>
    <property type="project" value="UniProtKB-SubCell"/>
</dbReference>
<gene>
    <name evidence="10" type="ORF">E4665_02375</name>
</gene>
<name>A0A4Z0GT12_9BACL</name>
<feature type="transmembrane region" description="Helical" evidence="8">
    <location>
        <begin position="42"/>
        <end position="65"/>
    </location>
</feature>
<dbReference type="PANTHER" id="PTHR30576">
    <property type="entry name" value="COLANIC BIOSYNTHESIS UDP-GLUCOSE LIPID CARRIER TRANSFERASE"/>
    <property type="match status" value="1"/>
</dbReference>
<reference evidence="10 11" key="1">
    <citation type="journal article" date="2015" name="Int. J. Syst. Evol. Microbiol.">
        <title>Sporolactobacillus shoreae sp. nov. and Sporolactobacillus spathodeae sp. nov., two spore-forming lactic acid bacteria isolated from tree barks in Thailand.</title>
        <authorList>
            <person name="Thamacharoensuk T."/>
            <person name="Kitahara M."/>
            <person name="Ohkuma M."/>
            <person name="Thongchul N."/>
            <person name="Tanasupawat S."/>
        </authorList>
    </citation>
    <scope>NUCLEOTIDE SEQUENCE [LARGE SCALE GENOMIC DNA]</scope>
    <source>
        <strain evidence="10 11">BK92</strain>
    </source>
</reference>
<evidence type="ECO:0000256" key="2">
    <source>
        <dbReference type="ARBA" id="ARBA00006464"/>
    </source>
</evidence>
<evidence type="ECO:0000256" key="4">
    <source>
        <dbReference type="ARBA" id="ARBA00022679"/>
    </source>
</evidence>
<organism evidence="10 11">
    <name type="scientific">Sporolactobacillus shoreae</name>
    <dbReference type="NCBI Taxonomy" id="1465501"/>
    <lineage>
        <taxon>Bacteria</taxon>
        <taxon>Bacillati</taxon>
        <taxon>Bacillota</taxon>
        <taxon>Bacilli</taxon>
        <taxon>Bacillales</taxon>
        <taxon>Sporolactobacillaceae</taxon>
        <taxon>Sporolactobacillus</taxon>
    </lineage>
</organism>
<evidence type="ECO:0000256" key="7">
    <source>
        <dbReference type="ARBA" id="ARBA00023136"/>
    </source>
</evidence>
<dbReference type="InterPro" id="IPR003362">
    <property type="entry name" value="Bact_transf"/>
</dbReference>
<dbReference type="PANTHER" id="PTHR30576:SF4">
    <property type="entry name" value="UNDECAPRENYL-PHOSPHATE GALACTOSE PHOSPHOTRANSFERASE"/>
    <property type="match status" value="1"/>
</dbReference>
<comment type="caution">
    <text evidence="10">The sequence shown here is derived from an EMBL/GenBank/DDBJ whole genome shotgun (WGS) entry which is preliminary data.</text>
</comment>
<sequence>MAMPKTEIEANYMEHTERTMARVTRSSSKNVVYRIVKRTLDLVGAVVGLVFSLPLFLVISMLYLFGDNKGPVFFKQKRIGQNGKPFYIYKFRSMIVDAEEVLKSNSSLYNKYLINNYKLEPKEDPRITRIGCFLRKTSLDELPQLINVLKGEMSLVGPRPVVIEELKEYGNKQELFLSARPGLTGYWQACGRSEIEYPERCNIELYYVKHQSFKFDVKIIIKTFFSVIKKRGAY</sequence>
<evidence type="ECO:0000256" key="6">
    <source>
        <dbReference type="ARBA" id="ARBA00022989"/>
    </source>
</evidence>
<dbReference type="AlphaFoldDB" id="A0A4Z0GT12"/>
<keyword evidence="4 10" id="KW-0808">Transferase</keyword>
<evidence type="ECO:0000259" key="9">
    <source>
        <dbReference type="Pfam" id="PF02397"/>
    </source>
</evidence>
<dbReference type="GO" id="GO:0016780">
    <property type="term" value="F:phosphotransferase activity, for other substituted phosphate groups"/>
    <property type="evidence" value="ECO:0007669"/>
    <property type="project" value="TreeGrafter"/>
</dbReference>
<dbReference type="Proteomes" id="UP000298347">
    <property type="component" value="Unassembled WGS sequence"/>
</dbReference>
<dbReference type="EMBL" id="SRJD01000002">
    <property type="protein sequence ID" value="TGA99814.1"/>
    <property type="molecule type" value="Genomic_DNA"/>
</dbReference>
<evidence type="ECO:0000256" key="5">
    <source>
        <dbReference type="ARBA" id="ARBA00022692"/>
    </source>
</evidence>
<comment type="similarity">
    <text evidence="2">Belongs to the bacterial sugar transferase family.</text>
</comment>
<evidence type="ECO:0000256" key="1">
    <source>
        <dbReference type="ARBA" id="ARBA00004236"/>
    </source>
</evidence>
<feature type="domain" description="Bacterial sugar transferase" evidence="9">
    <location>
        <begin position="37"/>
        <end position="229"/>
    </location>
</feature>
<keyword evidence="5 8" id="KW-0812">Transmembrane</keyword>
<evidence type="ECO:0000256" key="3">
    <source>
        <dbReference type="ARBA" id="ARBA00022475"/>
    </source>
</evidence>
<evidence type="ECO:0000313" key="11">
    <source>
        <dbReference type="Proteomes" id="UP000298347"/>
    </source>
</evidence>
<accession>A0A4Z0GT12</accession>
<comment type="subcellular location">
    <subcellularLocation>
        <location evidence="1">Cell membrane</location>
    </subcellularLocation>
</comment>
<dbReference type="Pfam" id="PF02397">
    <property type="entry name" value="Bac_transf"/>
    <property type="match status" value="1"/>
</dbReference>
<keyword evidence="3" id="KW-1003">Cell membrane</keyword>
<evidence type="ECO:0000313" key="10">
    <source>
        <dbReference type="EMBL" id="TGA99814.1"/>
    </source>
</evidence>
<keyword evidence="7 8" id="KW-0472">Membrane</keyword>